<evidence type="ECO:0000256" key="7">
    <source>
        <dbReference type="ARBA" id="ARBA00023136"/>
    </source>
</evidence>
<dbReference type="AlphaFoldDB" id="A0AA42CVL0"/>
<feature type="domain" description="TonB-dependent receptor plug" evidence="14">
    <location>
        <begin position="66"/>
        <end position="160"/>
    </location>
</feature>
<accession>A0AA42CVL0</accession>
<evidence type="ECO:0000256" key="1">
    <source>
        <dbReference type="ARBA" id="ARBA00004571"/>
    </source>
</evidence>
<proteinExistence type="inferred from homology"/>
<comment type="subcellular location">
    <subcellularLocation>
        <location evidence="1 10">Cell outer membrane</location>
        <topology evidence="1 10">Multi-pass membrane protein</topology>
    </subcellularLocation>
</comment>
<evidence type="ECO:0000256" key="6">
    <source>
        <dbReference type="ARBA" id="ARBA00023077"/>
    </source>
</evidence>
<evidence type="ECO:0000313" key="16">
    <source>
        <dbReference type="Proteomes" id="UP001165565"/>
    </source>
</evidence>
<keyword evidence="9 10" id="KW-0998">Cell outer membrane</keyword>
<dbReference type="Gene3D" id="2.170.130.10">
    <property type="entry name" value="TonB-dependent receptor, plug domain"/>
    <property type="match status" value="1"/>
</dbReference>
<keyword evidence="4 10" id="KW-1134">Transmembrane beta strand</keyword>
<feature type="domain" description="TonB-dependent receptor-like beta-barrel" evidence="13">
    <location>
        <begin position="258"/>
        <end position="702"/>
    </location>
</feature>
<dbReference type="CDD" id="cd01347">
    <property type="entry name" value="ligand_gated_channel"/>
    <property type="match status" value="1"/>
</dbReference>
<dbReference type="InterPro" id="IPR010105">
    <property type="entry name" value="TonB_sidphr_rcpt"/>
</dbReference>
<dbReference type="GO" id="GO:0015344">
    <property type="term" value="F:siderophore uptake transmembrane transporter activity"/>
    <property type="evidence" value="ECO:0007669"/>
    <property type="project" value="TreeGrafter"/>
</dbReference>
<dbReference type="EMBL" id="JANFAV010000015">
    <property type="protein sequence ID" value="MCW6536721.1"/>
    <property type="molecule type" value="Genomic_DNA"/>
</dbReference>
<dbReference type="GO" id="GO:0009279">
    <property type="term" value="C:cell outer membrane"/>
    <property type="evidence" value="ECO:0007669"/>
    <property type="project" value="UniProtKB-SubCell"/>
</dbReference>
<keyword evidence="5 10" id="KW-0812">Transmembrane</keyword>
<evidence type="ECO:0000259" key="14">
    <source>
        <dbReference type="Pfam" id="PF07715"/>
    </source>
</evidence>
<dbReference type="NCBIfam" id="TIGR01783">
    <property type="entry name" value="TonB-siderophor"/>
    <property type="match status" value="1"/>
</dbReference>
<gene>
    <name evidence="15" type="ORF">NEE01_18240</name>
</gene>
<sequence>MKSNTIKLALALSTTAAALVLGNPALAQAQSDDQSSKDDVIVTAQQALKQVVSSGDIGVLGSKDALSTPFNVSNYTAQLVLDQQSTTLGDVLENDPAVRTTYGSGNQSELFVIRGFALNGDDVSINGLYGVTPRQLVSPELYEGVQVLNGANAFLFGAAPSGSGIGGGINLVPKRADKTLFRATASYNQNSIFGGNFDAGGRFGGDDAFGLRLVGVYRDGETSVDHEHRKVGVIGGSFDFRKGPGRFFVDFGYEDQEASWSRPSVRLAPGAAVPGAPDPTYNYGQPWTYTRLRDLYVLTRAELDLAPNVLLYSAFGFRDGHEYGDYSTLTITNGVTGDGTASRLYVPRTDHNQAGQIGIRGKVTTGGISNEFNLGVSMNFTENRNSFSFGAFPKAVRTACGAASTSFCTNLYNAPIVDRPTNSTLPSSGGSLTDLPRVARTEFLSLFASDTIGFFDDRFQITAGLRQQKMIIDAYSRGTRLRTSEYDKSATTPVVGVIFKPADNISLYANRIEGLAQGPTAPLNAATINPGEVFPPFRSVQYEVGGKIGFRGLTGTIALYQTKQPSAYSVPVSPTQVQFVVDGEQRNQGIELTLNGEPTKGVRFIGGVSINDAKLTHTLGGTNDGKKVVGVPDYQVNFGTEIVLPFMRKMTFTGRVVLTGKQMIDVANTQELPAWARFDLGLRYNMVMDGHPITMRVSAENIANKAYWASSFGGYLVQGTPRTVKASLTFEY</sequence>
<dbReference type="GO" id="GO:0015891">
    <property type="term" value="P:siderophore transport"/>
    <property type="evidence" value="ECO:0007669"/>
    <property type="project" value="InterPro"/>
</dbReference>
<dbReference type="InterPro" id="IPR036942">
    <property type="entry name" value="Beta-barrel_TonB_sf"/>
</dbReference>
<dbReference type="RefSeq" id="WP_265270409.1">
    <property type="nucleotide sequence ID" value="NZ_JANFAV010000015.1"/>
</dbReference>
<evidence type="ECO:0000256" key="12">
    <source>
        <dbReference type="SAM" id="SignalP"/>
    </source>
</evidence>
<evidence type="ECO:0000256" key="11">
    <source>
        <dbReference type="RuleBase" id="RU003357"/>
    </source>
</evidence>
<evidence type="ECO:0000256" key="3">
    <source>
        <dbReference type="ARBA" id="ARBA00022448"/>
    </source>
</evidence>
<dbReference type="Proteomes" id="UP001165565">
    <property type="component" value="Unassembled WGS sequence"/>
</dbReference>
<name>A0AA42CVL0_9SPHN</name>
<dbReference type="Gene3D" id="2.40.170.20">
    <property type="entry name" value="TonB-dependent receptor, beta-barrel domain"/>
    <property type="match status" value="1"/>
</dbReference>
<comment type="similarity">
    <text evidence="2 10 11">Belongs to the TonB-dependent receptor family.</text>
</comment>
<comment type="caution">
    <text evidence="15">The sequence shown here is derived from an EMBL/GenBank/DDBJ whole genome shotgun (WGS) entry which is preliminary data.</text>
</comment>
<dbReference type="PANTHER" id="PTHR32552">
    <property type="entry name" value="FERRICHROME IRON RECEPTOR-RELATED"/>
    <property type="match status" value="1"/>
</dbReference>
<organism evidence="15 16">
    <name type="scientific">Sphingomonas lycopersici</name>
    <dbReference type="NCBI Taxonomy" id="2951807"/>
    <lineage>
        <taxon>Bacteria</taxon>
        <taxon>Pseudomonadati</taxon>
        <taxon>Pseudomonadota</taxon>
        <taxon>Alphaproteobacteria</taxon>
        <taxon>Sphingomonadales</taxon>
        <taxon>Sphingomonadaceae</taxon>
        <taxon>Sphingomonas</taxon>
    </lineage>
</organism>
<keyword evidence="7 10" id="KW-0472">Membrane</keyword>
<dbReference type="SUPFAM" id="SSF56935">
    <property type="entry name" value="Porins"/>
    <property type="match status" value="1"/>
</dbReference>
<feature type="signal peptide" evidence="12">
    <location>
        <begin position="1"/>
        <end position="27"/>
    </location>
</feature>
<evidence type="ECO:0000256" key="9">
    <source>
        <dbReference type="ARBA" id="ARBA00023237"/>
    </source>
</evidence>
<reference evidence="15" key="1">
    <citation type="submission" date="2022-06" db="EMBL/GenBank/DDBJ databases">
        <title>Sphingomonas sp. nov. isolated from rhizosphere soil of tomato.</title>
        <authorList>
            <person name="Dong H."/>
            <person name="Gao R."/>
        </authorList>
    </citation>
    <scope>NUCLEOTIDE SEQUENCE</scope>
    <source>
        <strain evidence="15">MMSM24</strain>
    </source>
</reference>
<evidence type="ECO:0000256" key="5">
    <source>
        <dbReference type="ARBA" id="ARBA00022692"/>
    </source>
</evidence>
<dbReference type="InterPro" id="IPR039426">
    <property type="entry name" value="TonB-dep_rcpt-like"/>
</dbReference>
<dbReference type="PROSITE" id="PS52016">
    <property type="entry name" value="TONB_DEPENDENT_REC_3"/>
    <property type="match status" value="1"/>
</dbReference>
<keyword evidence="16" id="KW-1185">Reference proteome</keyword>
<feature type="chain" id="PRO_5041279898" evidence="12">
    <location>
        <begin position="28"/>
        <end position="732"/>
    </location>
</feature>
<dbReference type="Pfam" id="PF07715">
    <property type="entry name" value="Plug"/>
    <property type="match status" value="1"/>
</dbReference>
<keyword evidence="3 10" id="KW-0813">Transport</keyword>
<keyword evidence="8 15" id="KW-0675">Receptor</keyword>
<dbReference type="PANTHER" id="PTHR32552:SF82">
    <property type="entry name" value="FCUA PROTEIN"/>
    <property type="match status" value="1"/>
</dbReference>
<protein>
    <submittedName>
        <fullName evidence="15">TonB-dependent receptor</fullName>
    </submittedName>
</protein>
<evidence type="ECO:0000256" key="8">
    <source>
        <dbReference type="ARBA" id="ARBA00023170"/>
    </source>
</evidence>
<dbReference type="InterPro" id="IPR012910">
    <property type="entry name" value="Plug_dom"/>
</dbReference>
<dbReference type="Pfam" id="PF00593">
    <property type="entry name" value="TonB_dep_Rec_b-barrel"/>
    <property type="match status" value="1"/>
</dbReference>
<evidence type="ECO:0000256" key="4">
    <source>
        <dbReference type="ARBA" id="ARBA00022452"/>
    </source>
</evidence>
<dbReference type="InterPro" id="IPR037066">
    <property type="entry name" value="Plug_dom_sf"/>
</dbReference>
<evidence type="ECO:0000256" key="2">
    <source>
        <dbReference type="ARBA" id="ARBA00009810"/>
    </source>
</evidence>
<dbReference type="GO" id="GO:0038023">
    <property type="term" value="F:signaling receptor activity"/>
    <property type="evidence" value="ECO:0007669"/>
    <property type="project" value="InterPro"/>
</dbReference>
<evidence type="ECO:0000259" key="13">
    <source>
        <dbReference type="Pfam" id="PF00593"/>
    </source>
</evidence>
<evidence type="ECO:0000313" key="15">
    <source>
        <dbReference type="EMBL" id="MCW6536721.1"/>
    </source>
</evidence>
<dbReference type="InterPro" id="IPR000531">
    <property type="entry name" value="Beta-barrel_TonB"/>
</dbReference>
<keyword evidence="6 11" id="KW-0798">TonB box</keyword>
<keyword evidence="12" id="KW-0732">Signal</keyword>
<evidence type="ECO:0000256" key="10">
    <source>
        <dbReference type="PROSITE-ProRule" id="PRU01360"/>
    </source>
</evidence>